<dbReference type="AlphaFoldDB" id="A0A2W7QVD8"/>
<proteinExistence type="predicted"/>
<sequence length="78" mass="9094">MITIHMPTSSPVSFQLPAMTKIPEVGQTFELKFEDYITDPDEWELALSTLDNDEMVVDRIEENEVWLREGDPDDEDDY</sequence>
<comment type="caution">
    <text evidence="1">The sequence shown here is derived from an EMBL/GenBank/DDBJ whole genome shotgun (WGS) entry which is preliminary data.</text>
</comment>
<evidence type="ECO:0000313" key="2">
    <source>
        <dbReference type="Proteomes" id="UP000248882"/>
    </source>
</evidence>
<name>A0A2W7QVD8_9BACT</name>
<reference evidence="1 2" key="1">
    <citation type="submission" date="2018-06" db="EMBL/GenBank/DDBJ databases">
        <title>Genomic Encyclopedia of Archaeal and Bacterial Type Strains, Phase II (KMG-II): from individual species to whole genera.</title>
        <authorList>
            <person name="Goeker M."/>
        </authorList>
    </citation>
    <scope>NUCLEOTIDE SEQUENCE [LARGE SCALE GENOMIC DNA]</scope>
    <source>
        <strain evidence="1 2">DSM 19830</strain>
    </source>
</reference>
<dbReference type="OrthoDB" id="825928at2"/>
<evidence type="ECO:0000313" key="1">
    <source>
        <dbReference type="EMBL" id="PZX52493.1"/>
    </source>
</evidence>
<protein>
    <submittedName>
        <fullName evidence="1">Uncharacterized protein</fullName>
    </submittedName>
</protein>
<organism evidence="1 2">
    <name type="scientific">Algoriphagus chordae</name>
    <dbReference type="NCBI Taxonomy" id="237019"/>
    <lineage>
        <taxon>Bacteria</taxon>
        <taxon>Pseudomonadati</taxon>
        <taxon>Bacteroidota</taxon>
        <taxon>Cytophagia</taxon>
        <taxon>Cytophagales</taxon>
        <taxon>Cyclobacteriaceae</taxon>
        <taxon>Algoriphagus</taxon>
    </lineage>
</organism>
<keyword evidence="2" id="KW-1185">Reference proteome</keyword>
<gene>
    <name evidence="1" type="ORF">LV85_01794</name>
</gene>
<dbReference type="RefSeq" id="WP_146260454.1">
    <property type="nucleotide sequence ID" value="NZ_QKZT01000007.1"/>
</dbReference>
<dbReference type="Proteomes" id="UP000248882">
    <property type="component" value="Unassembled WGS sequence"/>
</dbReference>
<dbReference type="EMBL" id="QKZT01000007">
    <property type="protein sequence ID" value="PZX52493.1"/>
    <property type="molecule type" value="Genomic_DNA"/>
</dbReference>
<accession>A0A2W7QVD8</accession>